<keyword evidence="2" id="KW-1185">Reference proteome</keyword>
<accession>A0A8B8IH71</accession>
<feature type="transmembrane region" description="Helical" evidence="1">
    <location>
        <begin position="141"/>
        <end position="162"/>
    </location>
</feature>
<feature type="transmembrane region" description="Helical" evidence="1">
    <location>
        <begin position="43"/>
        <end position="65"/>
    </location>
</feature>
<feature type="transmembrane region" description="Helical" evidence="1">
    <location>
        <begin position="174"/>
        <end position="198"/>
    </location>
</feature>
<dbReference type="AlphaFoldDB" id="A0A8B8IH71"/>
<organism evidence="2 3">
    <name type="scientific">Vanessa tameamea</name>
    <name type="common">Kamehameha butterfly</name>
    <dbReference type="NCBI Taxonomy" id="334116"/>
    <lineage>
        <taxon>Eukaryota</taxon>
        <taxon>Metazoa</taxon>
        <taxon>Ecdysozoa</taxon>
        <taxon>Arthropoda</taxon>
        <taxon>Hexapoda</taxon>
        <taxon>Insecta</taxon>
        <taxon>Pterygota</taxon>
        <taxon>Neoptera</taxon>
        <taxon>Endopterygota</taxon>
        <taxon>Lepidoptera</taxon>
        <taxon>Glossata</taxon>
        <taxon>Ditrysia</taxon>
        <taxon>Papilionoidea</taxon>
        <taxon>Nymphalidae</taxon>
        <taxon>Nymphalinae</taxon>
        <taxon>Vanessa</taxon>
    </lineage>
</organism>
<protein>
    <submittedName>
        <fullName evidence="3">Uncharacterized protein LOC113400938</fullName>
    </submittedName>
</protein>
<dbReference type="Proteomes" id="UP001652626">
    <property type="component" value="Chromosome 11"/>
</dbReference>
<name>A0A8B8IH71_VANTA</name>
<evidence type="ECO:0000313" key="2">
    <source>
        <dbReference type="Proteomes" id="UP001652626"/>
    </source>
</evidence>
<keyword evidence="1" id="KW-0472">Membrane</keyword>
<sequence length="315" mass="36900">MQNLIDNDEDINSNVRKFERGTVLRHSFIPRVRVCLLPRDKIICAWIVNWVITQCVLVFAGAVTIDFCVWSPEHSTYDFDKLARIMYLYDPLACGYNLRASRSIWNLQFSNNTLGLDILPIEWMPAVVTVSTKLSAKTRKYVKLSVIVHVFWLLVAIALRIFRSTTKLNFLKILLGSMFYMSVYVIVFDLSMAIVYIAHIQQSLTKGMILRYSGWSVEMKIKHYDDFGGWLPIIACTCWLRGSFGLALNIYCCRILHLIRRRIKKSEVRTRLILHENFPIPEPKYEEPLDNKVLYYRTGEFKPQPKQIYKSIFFF</sequence>
<dbReference type="GeneID" id="113400938"/>
<dbReference type="OrthoDB" id="7361290at2759"/>
<proteinExistence type="predicted"/>
<dbReference type="OMA" id="KGMILRY"/>
<dbReference type="RefSeq" id="XP_026496423.2">
    <property type="nucleotide sequence ID" value="XM_026640638.2"/>
</dbReference>
<feature type="transmembrane region" description="Helical" evidence="1">
    <location>
        <begin position="229"/>
        <end position="252"/>
    </location>
</feature>
<evidence type="ECO:0000313" key="3">
    <source>
        <dbReference type="RefSeq" id="XP_026496423.2"/>
    </source>
</evidence>
<evidence type="ECO:0000256" key="1">
    <source>
        <dbReference type="SAM" id="Phobius"/>
    </source>
</evidence>
<reference evidence="3" key="1">
    <citation type="submission" date="2025-08" db="UniProtKB">
        <authorList>
            <consortium name="RefSeq"/>
        </authorList>
    </citation>
    <scope>IDENTIFICATION</scope>
    <source>
        <tissue evidence="3">Whole body</tissue>
    </source>
</reference>
<keyword evidence="1" id="KW-0812">Transmembrane</keyword>
<gene>
    <name evidence="3" type="primary">LOC113400938</name>
</gene>
<keyword evidence="1" id="KW-1133">Transmembrane helix</keyword>